<dbReference type="InParanoid" id="Q01YW2"/>
<dbReference type="HOGENOM" id="CLU_012494_5_1_0"/>
<evidence type="ECO:0000256" key="1">
    <source>
        <dbReference type="ARBA" id="ARBA00022801"/>
    </source>
</evidence>
<dbReference type="AlphaFoldDB" id="Q01YW2"/>
<dbReference type="EMBL" id="CP000473">
    <property type="protein sequence ID" value="ABJ85153.1"/>
    <property type="molecule type" value="Genomic_DNA"/>
</dbReference>
<evidence type="ECO:0000313" key="4">
    <source>
        <dbReference type="EMBL" id="ABJ85153.1"/>
    </source>
</evidence>
<dbReference type="Pfam" id="PF07859">
    <property type="entry name" value="Abhydrolase_3"/>
    <property type="match status" value="1"/>
</dbReference>
<evidence type="ECO:0000256" key="2">
    <source>
        <dbReference type="SAM" id="SignalP"/>
    </source>
</evidence>
<dbReference type="InterPro" id="IPR029058">
    <property type="entry name" value="AB_hydrolase_fold"/>
</dbReference>
<keyword evidence="2" id="KW-0732">Signal</keyword>
<dbReference type="GO" id="GO:0045493">
    <property type="term" value="P:xylan catabolic process"/>
    <property type="evidence" value="ECO:0007669"/>
    <property type="project" value="UniProtKB-KW"/>
</dbReference>
<feature type="chain" id="PRO_5004162858" evidence="2">
    <location>
        <begin position="17"/>
        <end position="287"/>
    </location>
</feature>
<keyword evidence="4" id="KW-0858">Xylan degradation</keyword>
<protein>
    <submittedName>
        <fullName evidence="4">Putative endo-1,4-beta-xylanase B</fullName>
    </submittedName>
</protein>
<dbReference type="InterPro" id="IPR013094">
    <property type="entry name" value="AB_hydrolase_3"/>
</dbReference>
<organism evidence="4">
    <name type="scientific">Solibacter usitatus (strain Ellin6076)</name>
    <dbReference type="NCBI Taxonomy" id="234267"/>
    <lineage>
        <taxon>Bacteria</taxon>
        <taxon>Pseudomonadati</taxon>
        <taxon>Acidobacteriota</taxon>
        <taxon>Terriglobia</taxon>
        <taxon>Bryobacterales</taxon>
        <taxon>Solibacteraceae</taxon>
        <taxon>Candidatus Solibacter</taxon>
    </lineage>
</organism>
<dbReference type="eggNOG" id="COG0657">
    <property type="taxonomic scope" value="Bacteria"/>
</dbReference>
<dbReference type="STRING" id="234267.Acid_4189"/>
<dbReference type="OrthoDB" id="9794725at2"/>
<name>Q01YW2_SOLUE</name>
<feature type="signal peptide" evidence="2">
    <location>
        <begin position="1"/>
        <end position="16"/>
    </location>
</feature>
<dbReference type="SUPFAM" id="SSF53474">
    <property type="entry name" value="alpha/beta-Hydrolases"/>
    <property type="match status" value="1"/>
</dbReference>
<dbReference type="Gene3D" id="3.40.50.1820">
    <property type="entry name" value="alpha/beta hydrolase"/>
    <property type="match status" value="1"/>
</dbReference>
<sequence length="287" mass="30607" precursor="true">MTALRLLLLCASLAVAADRPEVPLWPNGAPGSQGKTAREIDEAPNKDHGYLKVTEVHNPSLTVFLPPPDKATGAAVIIAPGGGHRFLNFDQEGTYVAEYLNSIGVTGLVLKYRLAREPGSTYKIEEHALADAQRAIRMVRARAAEGNLDPARIGIMGFSAGGEVAALAATRFDSGKPDAADPIDRVSSRPDFVALIYPGIRADQYTIPKDMPVTFMLCADNDAGPSAALAGLYPMLKAAKIQSELHVYATGGHGFGVNPNTKSQAPVATTWQLRFGDWLKTIGMTKQ</sequence>
<feature type="domain" description="Alpha/beta hydrolase fold-3" evidence="3">
    <location>
        <begin position="81"/>
        <end position="202"/>
    </location>
</feature>
<evidence type="ECO:0000259" key="3">
    <source>
        <dbReference type="Pfam" id="PF07859"/>
    </source>
</evidence>
<dbReference type="PANTHER" id="PTHR48081">
    <property type="entry name" value="AB HYDROLASE SUPERFAMILY PROTEIN C4A8.06C"/>
    <property type="match status" value="1"/>
</dbReference>
<dbReference type="GO" id="GO:0016798">
    <property type="term" value="F:hydrolase activity, acting on glycosyl bonds"/>
    <property type="evidence" value="ECO:0007669"/>
    <property type="project" value="UniProtKB-KW"/>
</dbReference>
<reference evidence="4" key="1">
    <citation type="submission" date="2006-10" db="EMBL/GenBank/DDBJ databases">
        <title>Complete sequence of Solibacter usitatus Ellin6076.</title>
        <authorList>
            <consortium name="US DOE Joint Genome Institute"/>
            <person name="Copeland A."/>
            <person name="Lucas S."/>
            <person name="Lapidus A."/>
            <person name="Barry K."/>
            <person name="Detter J.C."/>
            <person name="Glavina del Rio T."/>
            <person name="Hammon N."/>
            <person name="Israni S."/>
            <person name="Dalin E."/>
            <person name="Tice H."/>
            <person name="Pitluck S."/>
            <person name="Thompson L.S."/>
            <person name="Brettin T."/>
            <person name="Bruce D."/>
            <person name="Han C."/>
            <person name="Tapia R."/>
            <person name="Gilna P."/>
            <person name="Schmutz J."/>
            <person name="Larimer F."/>
            <person name="Land M."/>
            <person name="Hauser L."/>
            <person name="Kyrpides N."/>
            <person name="Mikhailova N."/>
            <person name="Janssen P.H."/>
            <person name="Kuske C.R."/>
            <person name="Richardson P."/>
        </authorList>
    </citation>
    <scope>NUCLEOTIDE SEQUENCE</scope>
    <source>
        <strain evidence="4">Ellin6076</strain>
    </source>
</reference>
<dbReference type="InterPro" id="IPR050300">
    <property type="entry name" value="GDXG_lipolytic_enzyme"/>
</dbReference>
<gene>
    <name evidence="4" type="ordered locus">Acid_4189</name>
</gene>
<dbReference type="KEGG" id="sus:Acid_4189"/>
<keyword evidence="1 4" id="KW-0378">Hydrolase</keyword>
<keyword evidence="4" id="KW-0119">Carbohydrate metabolism</keyword>
<accession>Q01YW2</accession>
<dbReference type="PANTHER" id="PTHR48081:SF6">
    <property type="entry name" value="PEPTIDASE S9 PROLYL OLIGOPEPTIDASE CATALYTIC DOMAIN-CONTAINING PROTEIN"/>
    <property type="match status" value="1"/>
</dbReference>
<keyword evidence="4" id="KW-0624">Polysaccharide degradation</keyword>
<proteinExistence type="predicted"/>
<keyword evidence="4" id="KW-0326">Glycosidase</keyword>